<keyword evidence="4" id="KW-1185">Reference proteome</keyword>
<reference evidence="2" key="1">
    <citation type="submission" date="2023-03" db="EMBL/GenBank/DDBJ databases">
        <title>Massive genome expansion in bonnet fungi (Mycena s.s.) driven by repeated elements and novel gene families across ecological guilds.</title>
        <authorList>
            <consortium name="Lawrence Berkeley National Laboratory"/>
            <person name="Harder C.B."/>
            <person name="Miyauchi S."/>
            <person name="Viragh M."/>
            <person name="Kuo A."/>
            <person name="Thoen E."/>
            <person name="Andreopoulos B."/>
            <person name="Lu D."/>
            <person name="Skrede I."/>
            <person name="Drula E."/>
            <person name="Henrissat B."/>
            <person name="Morin E."/>
            <person name="Kohler A."/>
            <person name="Barry K."/>
            <person name="LaButti K."/>
            <person name="Morin E."/>
            <person name="Salamov A."/>
            <person name="Lipzen A."/>
            <person name="Mereny Z."/>
            <person name="Hegedus B."/>
            <person name="Baldrian P."/>
            <person name="Stursova M."/>
            <person name="Weitz H."/>
            <person name="Taylor A."/>
            <person name="Grigoriev I.V."/>
            <person name="Nagy L.G."/>
            <person name="Martin F."/>
            <person name="Kauserud H."/>
        </authorList>
    </citation>
    <scope>NUCLEOTIDE SEQUENCE</scope>
    <source>
        <strain evidence="2">CBHHK067</strain>
    </source>
</reference>
<evidence type="ECO:0000313" key="2">
    <source>
        <dbReference type="EMBL" id="KAJ7626506.1"/>
    </source>
</evidence>
<dbReference type="InterPro" id="IPR000772">
    <property type="entry name" value="Ricin_B_lectin"/>
</dbReference>
<name>A0AAD7BP27_MYCRO</name>
<dbReference type="Proteomes" id="UP001221757">
    <property type="component" value="Unassembled WGS sequence"/>
</dbReference>
<evidence type="ECO:0000313" key="4">
    <source>
        <dbReference type="Proteomes" id="UP001221757"/>
    </source>
</evidence>
<proteinExistence type="predicted"/>
<organism evidence="2 4">
    <name type="scientific">Mycena rosella</name>
    <name type="common">Pink bonnet</name>
    <name type="synonym">Agaricus rosellus</name>
    <dbReference type="NCBI Taxonomy" id="1033263"/>
    <lineage>
        <taxon>Eukaryota</taxon>
        <taxon>Fungi</taxon>
        <taxon>Dikarya</taxon>
        <taxon>Basidiomycota</taxon>
        <taxon>Agaricomycotina</taxon>
        <taxon>Agaricomycetes</taxon>
        <taxon>Agaricomycetidae</taxon>
        <taxon>Agaricales</taxon>
        <taxon>Marasmiineae</taxon>
        <taxon>Mycenaceae</taxon>
        <taxon>Mycena</taxon>
    </lineage>
</organism>
<dbReference type="EMBL" id="JARKIE010000580">
    <property type="protein sequence ID" value="KAJ7626506.1"/>
    <property type="molecule type" value="Genomic_DNA"/>
</dbReference>
<dbReference type="CDD" id="cd00161">
    <property type="entry name" value="beta-trefoil_Ricin-like"/>
    <property type="match status" value="1"/>
</dbReference>
<dbReference type="InterPro" id="IPR035992">
    <property type="entry name" value="Ricin_B-like_lectins"/>
</dbReference>
<dbReference type="Gene3D" id="2.80.10.50">
    <property type="match status" value="1"/>
</dbReference>
<sequence length="123" mass="13462">MGANENGESVVIHKCASGVAANMDWTSVLFEKTPFPQLIWIFSEKCISVSGGLNVSGTPLEINTCEPRDLSQMWFYQADGSFQWAGTDKCMDLRDGGIADGTALQIWTRDTENTNQHWVGSAA</sequence>
<dbReference type="Pfam" id="PF00652">
    <property type="entry name" value="Ricin_B_lectin"/>
    <property type="match status" value="1"/>
</dbReference>
<evidence type="ECO:0000313" key="3">
    <source>
        <dbReference type="EMBL" id="KAJ7629556.1"/>
    </source>
</evidence>
<dbReference type="PROSITE" id="PS50231">
    <property type="entry name" value="RICIN_B_LECTIN"/>
    <property type="match status" value="1"/>
</dbReference>
<dbReference type="EMBL" id="JARKIE010000543">
    <property type="protein sequence ID" value="KAJ7629556.1"/>
    <property type="molecule type" value="Genomic_DNA"/>
</dbReference>
<dbReference type="SUPFAM" id="SSF50370">
    <property type="entry name" value="Ricin B-like lectins"/>
    <property type="match status" value="1"/>
</dbReference>
<accession>A0AAD7BP27</accession>
<dbReference type="AlphaFoldDB" id="A0AAD7BP27"/>
<evidence type="ECO:0000259" key="1">
    <source>
        <dbReference type="Pfam" id="PF00652"/>
    </source>
</evidence>
<gene>
    <name evidence="3" type="ORF">B0H17DRAFT_1187880</name>
    <name evidence="2" type="ORF">B0H17DRAFT_561771</name>
</gene>
<protein>
    <submittedName>
        <fullName evidence="2">Ricin B lectin domain-containing protein</fullName>
    </submittedName>
</protein>
<feature type="domain" description="Ricin B lectin" evidence="1">
    <location>
        <begin position="2"/>
        <end position="118"/>
    </location>
</feature>
<comment type="caution">
    <text evidence="2">The sequence shown here is derived from an EMBL/GenBank/DDBJ whole genome shotgun (WGS) entry which is preliminary data.</text>
</comment>